<dbReference type="EMBL" id="JABTTE010000010">
    <property type="protein sequence ID" value="NSL51851.1"/>
    <property type="molecule type" value="Genomic_DNA"/>
</dbReference>
<dbReference type="CDD" id="cd04734">
    <property type="entry name" value="OYE_like_3_FMN"/>
    <property type="match status" value="1"/>
</dbReference>
<dbReference type="SUPFAM" id="SSF51395">
    <property type="entry name" value="FMN-linked oxidoreductases"/>
    <property type="match status" value="1"/>
</dbReference>
<dbReference type="Pfam" id="PF07992">
    <property type="entry name" value="Pyr_redox_2"/>
    <property type="match status" value="1"/>
</dbReference>
<keyword evidence="6" id="KW-0479">Metal-binding</keyword>
<dbReference type="GO" id="GO:0046872">
    <property type="term" value="F:metal ion binding"/>
    <property type="evidence" value="ECO:0007669"/>
    <property type="project" value="UniProtKB-KW"/>
</dbReference>
<evidence type="ECO:0000313" key="13">
    <source>
        <dbReference type="Proteomes" id="UP000625804"/>
    </source>
</evidence>
<dbReference type="Pfam" id="PF00724">
    <property type="entry name" value="Oxidored_FMN"/>
    <property type="match status" value="1"/>
</dbReference>
<sequence>MSTFKYLFTPKKIGSIWIKNRILSTGHMTSYVENGLPTDRLIAYHMERAKGGVGLIIMEANAIHPTAYFTAKTICAFNDEIIPYYKKLAESVHPYGTKMFVQLFHPGREVFPSGTSVAVAPSSVPADRFRIIPKELEREEIKDIIKGYADTALRVKTGGLDGVEIVASHGYLPSQFWSPRLNLRKDEYGGQSIENRLRFLKEIVEEVRKKVGTDFVVGLRLSVDDLDDEGAEYGEVQEILKYIDNQIGGLDYFNLTGGSSATYASSTFIVPPAPVPPAHFASHAAKIREQVSVPIFLAGRINDPVIAENVLANGQADMVGMTRALICDPHMPNKALREEFDRIRVCIGCDQACIGHMQMDLPISCLQNPVTGREIQYSKIPKAKKIKKIAIIGGGPAGMKAAVVAAERGHQVTLFEKSDELGGQVKLARKVPGREEFGELVSNLKRELQYYRVDVRLNVEASKELILNLSPDEVIISTGGKPYIPHVKGMDLPHVVTAWDILSRRKEPGKKVVVADWKGDMTGVGVALYLKELGCDVEIVTSCYQVGHSIQEKVRSFVLTQLFLNGVEMTSQYKISEVTEGTVAFSNIYTGQKLQRYGIDTVVIAYGLLQENSLFHQLKEYVSNIHRIGDCLIPRTVEEAILEGFELAANL</sequence>
<comment type="similarity">
    <text evidence="3">In the N-terminal section; belongs to the NADH:flavin oxidoreductase/NADH oxidase family.</text>
</comment>
<keyword evidence="8" id="KW-0408">Iron</keyword>
<name>A0A8J8GEV0_9BACI</name>
<evidence type="ECO:0000256" key="6">
    <source>
        <dbReference type="ARBA" id="ARBA00022723"/>
    </source>
</evidence>
<evidence type="ECO:0000259" key="10">
    <source>
        <dbReference type="Pfam" id="PF00724"/>
    </source>
</evidence>
<evidence type="ECO:0000256" key="5">
    <source>
        <dbReference type="ARBA" id="ARBA00022643"/>
    </source>
</evidence>
<evidence type="ECO:0000256" key="7">
    <source>
        <dbReference type="ARBA" id="ARBA00023002"/>
    </source>
</evidence>
<dbReference type="SUPFAM" id="SSF51905">
    <property type="entry name" value="FAD/NAD(P)-binding domain"/>
    <property type="match status" value="1"/>
</dbReference>
<feature type="domain" description="FAD/NAD(P)-binding" evidence="11">
    <location>
        <begin position="388"/>
        <end position="617"/>
    </location>
</feature>
<dbReference type="InterPro" id="IPR036188">
    <property type="entry name" value="FAD/NAD-bd_sf"/>
</dbReference>
<comment type="cofactor">
    <cofactor evidence="1">
        <name>FMN</name>
        <dbReference type="ChEBI" id="CHEBI:58210"/>
    </cofactor>
</comment>
<dbReference type="GO" id="GO:0010181">
    <property type="term" value="F:FMN binding"/>
    <property type="evidence" value="ECO:0007669"/>
    <property type="project" value="InterPro"/>
</dbReference>
<evidence type="ECO:0000256" key="8">
    <source>
        <dbReference type="ARBA" id="ARBA00023004"/>
    </source>
</evidence>
<dbReference type="GO" id="GO:0051536">
    <property type="term" value="F:iron-sulfur cluster binding"/>
    <property type="evidence" value="ECO:0007669"/>
    <property type="project" value="UniProtKB-KW"/>
</dbReference>
<dbReference type="GO" id="GO:0008670">
    <property type="term" value="F:2,4-dienoyl-CoA reductase (NADPH) activity"/>
    <property type="evidence" value="ECO:0007669"/>
    <property type="project" value="TreeGrafter"/>
</dbReference>
<dbReference type="PRINTS" id="PR00368">
    <property type="entry name" value="FADPNR"/>
</dbReference>
<evidence type="ECO:0000256" key="3">
    <source>
        <dbReference type="ARBA" id="ARBA00011048"/>
    </source>
</evidence>
<keyword evidence="13" id="KW-1185">Reference proteome</keyword>
<comment type="cofactor">
    <cofactor evidence="2">
        <name>[4Fe-4S] cluster</name>
        <dbReference type="ChEBI" id="CHEBI:49883"/>
    </cofactor>
</comment>
<comment type="caution">
    <text evidence="12">The sequence shown here is derived from an EMBL/GenBank/DDBJ whole genome shotgun (WGS) entry which is preliminary data.</text>
</comment>
<evidence type="ECO:0000256" key="9">
    <source>
        <dbReference type="ARBA" id="ARBA00023014"/>
    </source>
</evidence>
<keyword evidence="5" id="KW-0288">FMN</keyword>
<feature type="domain" description="NADH:flavin oxidoreductase/NADH oxidase N-terminal" evidence="10">
    <location>
        <begin position="7"/>
        <end position="335"/>
    </location>
</feature>
<evidence type="ECO:0000313" key="12">
    <source>
        <dbReference type="EMBL" id="NSL51851.1"/>
    </source>
</evidence>
<dbReference type="InterPro" id="IPR023753">
    <property type="entry name" value="FAD/NAD-binding_dom"/>
</dbReference>
<dbReference type="PANTHER" id="PTHR42917">
    <property type="entry name" value="2,4-DIENOYL-COA REDUCTASE"/>
    <property type="match status" value="1"/>
</dbReference>
<keyword evidence="4" id="KW-0285">Flavoprotein</keyword>
<evidence type="ECO:0000256" key="4">
    <source>
        <dbReference type="ARBA" id="ARBA00022630"/>
    </source>
</evidence>
<organism evidence="12 13">
    <name type="scientific">Calidifontibacillus erzurumensis</name>
    <dbReference type="NCBI Taxonomy" id="2741433"/>
    <lineage>
        <taxon>Bacteria</taxon>
        <taxon>Bacillati</taxon>
        <taxon>Bacillota</taxon>
        <taxon>Bacilli</taxon>
        <taxon>Bacillales</taxon>
        <taxon>Bacillaceae</taxon>
        <taxon>Calidifontibacillus/Schinkia group</taxon>
        <taxon>Calidifontibacillus</taxon>
    </lineage>
</organism>
<dbReference type="Gene3D" id="3.50.50.60">
    <property type="entry name" value="FAD/NAD(P)-binding domain"/>
    <property type="match status" value="1"/>
</dbReference>
<dbReference type="Gene3D" id="3.40.50.720">
    <property type="entry name" value="NAD(P)-binding Rossmann-like Domain"/>
    <property type="match status" value="1"/>
</dbReference>
<dbReference type="InterPro" id="IPR013785">
    <property type="entry name" value="Aldolase_TIM"/>
</dbReference>
<accession>A0A8J8GEV0</accession>
<evidence type="ECO:0000259" key="11">
    <source>
        <dbReference type="Pfam" id="PF07992"/>
    </source>
</evidence>
<keyword evidence="9" id="KW-0411">Iron-sulfur</keyword>
<protein>
    <submittedName>
        <fullName evidence="12">FAD-dependent oxidoreductase</fullName>
    </submittedName>
</protein>
<dbReference type="RefSeq" id="WP_173731059.1">
    <property type="nucleotide sequence ID" value="NZ_JABTTE010000010.1"/>
</dbReference>
<dbReference type="PANTHER" id="PTHR42917:SF2">
    <property type="entry name" value="2,4-DIENOYL-COA REDUCTASE [(2E)-ENOYL-COA-PRODUCING]"/>
    <property type="match status" value="1"/>
</dbReference>
<proteinExistence type="inferred from homology"/>
<reference evidence="12" key="1">
    <citation type="submission" date="2020-06" db="EMBL/GenBank/DDBJ databases">
        <title>A novel thermopfilic bacterium from Erzurum, Turkey.</title>
        <authorList>
            <person name="Adiguzel A."/>
            <person name="Ay H."/>
            <person name="Baltaci M.O."/>
        </authorList>
    </citation>
    <scope>NUCLEOTIDE SEQUENCE</scope>
    <source>
        <strain evidence="12">P2</strain>
    </source>
</reference>
<gene>
    <name evidence="12" type="ORF">HR057_08820</name>
</gene>
<keyword evidence="7" id="KW-0560">Oxidoreductase</keyword>
<dbReference type="InterPro" id="IPR001155">
    <property type="entry name" value="OxRdtase_FMN_N"/>
</dbReference>
<dbReference type="AlphaFoldDB" id="A0A8J8GEV0"/>
<dbReference type="Proteomes" id="UP000625804">
    <property type="component" value="Unassembled WGS sequence"/>
</dbReference>
<dbReference type="InterPro" id="IPR051793">
    <property type="entry name" value="NADH:flavin_oxidoreductase"/>
</dbReference>
<evidence type="ECO:0000256" key="1">
    <source>
        <dbReference type="ARBA" id="ARBA00001917"/>
    </source>
</evidence>
<evidence type="ECO:0000256" key="2">
    <source>
        <dbReference type="ARBA" id="ARBA00001966"/>
    </source>
</evidence>
<dbReference type="Gene3D" id="3.20.20.70">
    <property type="entry name" value="Aldolase class I"/>
    <property type="match status" value="1"/>
</dbReference>
<dbReference type="GO" id="GO:0033543">
    <property type="term" value="P:fatty acid beta-oxidation, unsaturated, even number, reductase/isomerase pathway"/>
    <property type="evidence" value="ECO:0007669"/>
    <property type="project" value="TreeGrafter"/>
</dbReference>